<keyword evidence="2" id="KW-0812">Transmembrane</keyword>
<keyword evidence="2" id="KW-0472">Membrane</keyword>
<evidence type="ECO:0000256" key="1">
    <source>
        <dbReference type="SAM" id="MobiDB-lite"/>
    </source>
</evidence>
<sequence>MKKPLSAILIASLLLVPLAPQKTEAGVLEGALIGGAVGAVVGLIMYAAKPHENKMPAEEPPSSENSQNVDTVVSDSTNVIHPALAQ</sequence>
<comment type="caution">
    <text evidence="3">The sequence shown here is derived from an EMBL/GenBank/DDBJ whole genome shotgun (WGS) entry which is preliminary data.</text>
</comment>
<proteinExistence type="predicted"/>
<feature type="region of interest" description="Disordered" evidence="1">
    <location>
        <begin position="52"/>
        <end position="74"/>
    </location>
</feature>
<gene>
    <name evidence="3" type="ORF">A2519_08050</name>
</gene>
<name>A0A1F7F2P1_UNCRA</name>
<evidence type="ECO:0000313" key="4">
    <source>
        <dbReference type="Proteomes" id="UP000179243"/>
    </source>
</evidence>
<feature type="transmembrane region" description="Helical" evidence="2">
    <location>
        <begin position="31"/>
        <end position="48"/>
    </location>
</feature>
<dbReference type="AlphaFoldDB" id="A0A1F7F2P1"/>
<evidence type="ECO:0000256" key="2">
    <source>
        <dbReference type="SAM" id="Phobius"/>
    </source>
</evidence>
<protein>
    <recommendedName>
        <fullName evidence="5">Glycine zipper domain-containing protein</fullName>
    </recommendedName>
</protein>
<evidence type="ECO:0000313" key="3">
    <source>
        <dbReference type="EMBL" id="OGK00868.1"/>
    </source>
</evidence>
<organism evidence="3 4">
    <name type="scientific">Candidatus Raymondbacteria bacterium RIFOXYD12_FULL_49_13</name>
    <dbReference type="NCBI Taxonomy" id="1817890"/>
    <lineage>
        <taxon>Bacteria</taxon>
        <taxon>Raymondiibacteriota</taxon>
    </lineage>
</organism>
<dbReference type="Proteomes" id="UP000179243">
    <property type="component" value="Unassembled WGS sequence"/>
</dbReference>
<reference evidence="3 4" key="1">
    <citation type="journal article" date="2016" name="Nat. Commun.">
        <title>Thousands of microbial genomes shed light on interconnected biogeochemical processes in an aquifer system.</title>
        <authorList>
            <person name="Anantharaman K."/>
            <person name="Brown C.T."/>
            <person name="Hug L.A."/>
            <person name="Sharon I."/>
            <person name="Castelle C.J."/>
            <person name="Probst A.J."/>
            <person name="Thomas B.C."/>
            <person name="Singh A."/>
            <person name="Wilkins M.J."/>
            <person name="Karaoz U."/>
            <person name="Brodie E.L."/>
            <person name="Williams K.H."/>
            <person name="Hubbard S.S."/>
            <person name="Banfield J.F."/>
        </authorList>
    </citation>
    <scope>NUCLEOTIDE SEQUENCE [LARGE SCALE GENOMIC DNA]</scope>
</reference>
<accession>A0A1F7F2P1</accession>
<keyword evidence="2" id="KW-1133">Transmembrane helix</keyword>
<evidence type="ECO:0008006" key="5">
    <source>
        <dbReference type="Google" id="ProtNLM"/>
    </source>
</evidence>
<feature type="compositionally biased region" description="Polar residues" evidence="1">
    <location>
        <begin position="62"/>
        <end position="74"/>
    </location>
</feature>
<dbReference type="EMBL" id="MFYX01000139">
    <property type="protein sequence ID" value="OGK00868.1"/>
    <property type="molecule type" value="Genomic_DNA"/>
</dbReference>